<evidence type="ECO:0000313" key="2">
    <source>
        <dbReference type="EMBL" id="EAR21660.1"/>
    </source>
</evidence>
<dbReference type="Proteomes" id="UP000003374">
    <property type="component" value="Unassembled WGS sequence"/>
</dbReference>
<organism evidence="2 3">
    <name type="scientific">Nitrococcus mobilis Nb-231</name>
    <dbReference type="NCBI Taxonomy" id="314278"/>
    <lineage>
        <taxon>Bacteria</taxon>
        <taxon>Pseudomonadati</taxon>
        <taxon>Pseudomonadota</taxon>
        <taxon>Gammaproteobacteria</taxon>
        <taxon>Chromatiales</taxon>
        <taxon>Ectothiorhodospiraceae</taxon>
        <taxon>Nitrococcus</taxon>
    </lineage>
</organism>
<sequence length="457" mass="51437">MQAMLSKQDIDTAMGRPFKRIAELTGAGFNTIIHIGAGADADLYDYQRLGFDRLLLVEGDAESAEELRAAVYDRDGVEVVEQVVAPLADRVMWHRYNLPALNGVLPPGELHTLYPRLRVIGRERVQATSLQELLEHAVLNLAERNLLFLDVPGLEDALLAQLPEHQLHAFEWVAIRSCGATRYQGGNTAGTAIERLHTHCYRLDGSLDIDLDWPVSLLRRDDVQRENTQLRGQVADLGAKLESRATAEETLNAELKRVSAERDAQTALAAERESRVHGLGQERERLTRELAESQAALKALTEAKTAHERLVTEQQAQIDSLSQARDKEAKLASDRSSVISQLTQERDDLTKLVAERNGLLKKLAQEREAQAEQVTDLQARLEQANRLQSEYDTYAAERKAELDRVNKLKQEQEARIDQLESEHSETKVRQDRLNREVIKAEAQIELIKDVLLREPGL</sequence>
<evidence type="ECO:0000313" key="3">
    <source>
        <dbReference type="Proteomes" id="UP000003374"/>
    </source>
</evidence>
<feature type="coiled-coil region" evidence="1">
    <location>
        <begin position="360"/>
        <end position="450"/>
    </location>
</feature>
<dbReference type="HOGENOM" id="CLU_598292_0_0_6"/>
<accession>A4BRT9</accession>
<dbReference type="OrthoDB" id="823440at2"/>
<gene>
    <name evidence="2" type="ORF">NB231_02798</name>
</gene>
<dbReference type="RefSeq" id="WP_004999567.1">
    <property type="nucleotide sequence ID" value="NZ_CH672427.1"/>
</dbReference>
<dbReference type="EMBL" id="AAOF01000007">
    <property type="protein sequence ID" value="EAR21660.1"/>
    <property type="molecule type" value="Genomic_DNA"/>
</dbReference>
<dbReference type="AlphaFoldDB" id="A4BRT9"/>
<keyword evidence="3" id="KW-1185">Reference proteome</keyword>
<feature type="coiled-coil region" evidence="1">
    <location>
        <begin position="276"/>
        <end position="317"/>
    </location>
</feature>
<name>A4BRT9_9GAMM</name>
<dbReference type="eggNOG" id="COG1196">
    <property type="taxonomic scope" value="Bacteria"/>
</dbReference>
<proteinExistence type="predicted"/>
<keyword evidence="1" id="KW-0175">Coiled coil</keyword>
<reference evidence="2 3" key="1">
    <citation type="submission" date="2006-02" db="EMBL/GenBank/DDBJ databases">
        <authorList>
            <person name="Waterbury J."/>
            <person name="Ferriera S."/>
            <person name="Johnson J."/>
            <person name="Kravitz S."/>
            <person name="Halpern A."/>
            <person name="Remington K."/>
            <person name="Beeson K."/>
            <person name="Tran B."/>
            <person name="Rogers Y.-H."/>
            <person name="Friedman R."/>
            <person name="Venter J.C."/>
        </authorList>
    </citation>
    <scope>NUCLEOTIDE SEQUENCE [LARGE SCALE GENOMIC DNA]</scope>
    <source>
        <strain evidence="2 3">Nb-231</strain>
    </source>
</reference>
<comment type="caution">
    <text evidence="2">The sequence shown here is derived from an EMBL/GenBank/DDBJ whole genome shotgun (WGS) entry which is preliminary data.</text>
</comment>
<evidence type="ECO:0000256" key="1">
    <source>
        <dbReference type="SAM" id="Coils"/>
    </source>
</evidence>
<dbReference type="STRING" id="314278.NB231_02798"/>
<protein>
    <submittedName>
        <fullName evidence="2">Smc1</fullName>
    </submittedName>
</protein>